<keyword evidence="2" id="KW-1185">Reference proteome</keyword>
<evidence type="ECO:0000313" key="2">
    <source>
        <dbReference type="Proteomes" id="UP000269945"/>
    </source>
</evidence>
<reference evidence="1 2" key="1">
    <citation type="submission" date="2018-10" db="EMBL/GenBank/DDBJ databases">
        <authorList>
            <person name="Ekblom R."/>
            <person name="Jareborg N."/>
        </authorList>
    </citation>
    <scope>NUCLEOTIDE SEQUENCE [LARGE SCALE GENOMIC DNA]</scope>
    <source>
        <tissue evidence="1">Muscle</tissue>
    </source>
</reference>
<name>A0A9X9LN16_GULGU</name>
<feature type="non-terminal residue" evidence="1">
    <location>
        <position position="1"/>
    </location>
</feature>
<organism evidence="1 2">
    <name type="scientific">Gulo gulo</name>
    <name type="common">Wolverine</name>
    <name type="synonym">Gluton</name>
    <dbReference type="NCBI Taxonomy" id="48420"/>
    <lineage>
        <taxon>Eukaryota</taxon>
        <taxon>Metazoa</taxon>
        <taxon>Chordata</taxon>
        <taxon>Craniata</taxon>
        <taxon>Vertebrata</taxon>
        <taxon>Euteleostomi</taxon>
        <taxon>Mammalia</taxon>
        <taxon>Eutheria</taxon>
        <taxon>Laurasiatheria</taxon>
        <taxon>Carnivora</taxon>
        <taxon>Caniformia</taxon>
        <taxon>Musteloidea</taxon>
        <taxon>Mustelidae</taxon>
        <taxon>Guloninae</taxon>
        <taxon>Gulo</taxon>
    </lineage>
</organism>
<evidence type="ECO:0000313" key="1">
    <source>
        <dbReference type="EMBL" id="VCW77363.1"/>
    </source>
</evidence>
<gene>
    <name evidence="1" type="ORF">BN2614_LOCUS4</name>
</gene>
<sequence>GAFETRSCSESCPCQIPGKAPLSVSVVCVRACARGSPPAQLKPEFISFGLADLFRNLVWSQSPTTQGGLFKLHVLMKNFR</sequence>
<dbReference type="Proteomes" id="UP000269945">
    <property type="component" value="Unassembled WGS sequence"/>
</dbReference>
<dbReference type="EMBL" id="CYRY02008710">
    <property type="protein sequence ID" value="VCW77363.1"/>
    <property type="molecule type" value="Genomic_DNA"/>
</dbReference>
<dbReference type="AlphaFoldDB" id="A0A9X9LN16"/>
<protein>
    <submittedName>
        <fullName evidence="1">Uncharacterized protein</fullName>
    </submittedName>
</protein>
<accession>A0A9X9LN16</accession>
<proteinExistence type="predicted"/>
<comment type="caution">
    <text evidence="1">The sequence shown here is derived from an EMBL/GenBank/DDBJ whole genome shotgun (WGS) entry which is preliminary data.</text>
</comment>